<dbReference type="Pfam" id="PF03460">
    <property type="entry name" value="NIR_SIR_ferr"/>
    <property type="match status" value="2"/>
</dbReference>
<dbReference type="EMBL" id="FCOL02000001">
    <property type="protein sequence ID" value="SAL11079.1"/>
    <property type="molecule type" value="Genomic_DNA"/>
</dbReference>
<evidence type="ECO:0000259" key="7">
    <source>
        <dbReference type="Pfam" id="PF03460"/>
    </source>
</evidence>
<dbReference type="InterPro" id="IPR005117">
    <property type="entry name" value="NiRdtase/SiRdtase_haem-b_fer"/>
</dbReference>
<dbReference type="AlphaFoldDB" id="A0A158EV97"/>
<evidence type="ECO:0000313" key="9">
    <source>
        <dbReference type="Proteomes" id="UP000054925"/>
    </source>
</evidence>
<dbReference type="GO" id="GO:0051539">
    <property type="term" value="F:4 iron, 4 sulfur cluster binding"/>
    <property type="evidence" value="ECO:0007669"/>
    <property type="project" value="UniProtKB-KW"/>
</dbReference>
<evidence type="ECO:0000256" key="1">
    <source>
        <dbReference type="ARBA" id="ARBA00022485"/>
    </source>
</evidence>
<evidence type="ECO:0000256" key="6">
    <source>
        <dbReference type="ARBA" id="ARBA00023014"/>
    </source>
</evidence>
<organism evidence="8 9">
    <name type="scientific">Caballeronia terrestris</name>
    <dbReference type="NCBI Taxonomy" id="1226301"/>
    <lineage>
        <taxon>Bacteria</taxon>
        <taxon>Pseudomonadati</taxon>
        <taxon>Pseudomonadota</taxon>
        <taxon>Betaproteobacteria</taxon>
        <taxon>Burkholderiales</taxon>
        <taxon>Burkholderiaceae</taxon>
        <taxon>Caballeronia</taxon>
    </lineage>
</organism>
<dbReference type="InterPro" id="IPR045854">
    <property type="entry name" value="NO2/SO3_Rdtase_4Fe4S_sf"/>
</dbReference>
<dbReference type="InterPro" id="IPR012798">
    <property type="entry name" value="Cbl_synth_CobG-like"/>
</dbReference>
<feature type="domain" description="Nitrite/Sulfite reductase ferredoxin-like" evidence="7">
    <location>
        <begin position="292"/>
        <end position="353"/>
    </location>
</feature>
<keyword evidence="1" id="KW-0004">4Fe-4S</keyword>
<gene>
    <name evidence="8" type="ORF">AWB67_00071</name>
</gene>
<evidence type="ECO:0000256" key="3">
    <source>
        <dbReference type="ARBA" id="ARBA00022723"/>
    </source>
</evidence>
<protein>
    <submittedName>
        <fullName evidence="8">Precorrin-3B synthase</fullName>
    </submittedName>
</protein>
<dbReference type="Gene3D" id="3.30.413.10">
    <property type="entry name" value="Sulfite Reductase Hemoprotein, domain 1"/>
    <property type="match status" value="2"/>
</dbReference>
<keyword evidence="4" id="KW-0560">Oxidoreductase</keyword>
<accession>A0A158EV97</accession>
<name>A0A158EV97_9BURK</name>
<keyword evidence="6" id="KW-0411">Iron-sulfur</keyword>
<dbReference type="InterPro" id="IPR051329">
    <property type="entry name" value="NIR_SIR_4Fe-4S"/>
</dbReference>
<dbReference type="Proteomes" id="UP000054925">
    <property type="component" value="Unassembled WGS sequence"/>
</dbReference>
<evidence type="ECO:0000313" key="8">
    <source>
        <dbReference type="EMBL" id="SAL11079.1"/>
    </source>
</evidence>
<proteinExistence type="predicted"/>
<keyword evidence="5" id="KW-0408">Iron</keyword>
<comment type="caution">
    <text evidence="8">The sequence shown here is derived from an EMBL/GenBank/DDBJ whole genome shotgun (WGS) entry which is preliminary data.</text>
</comment>
<keyword evidence="9" id="KW-1185">Reference proteome</keyword>
<dbReference type="GO" id="GO:0046872">
    <property type="term" value="F:metal ion binding"/>
    <property type="evidence" value="ECO:0007669"/>
    <property type="project" value="UniProtKB-KW"/>
</dbReference>
<evidence type="ECO:0000256" key="2">
    <source>
        <dbReference type="ARBA" id="ARBA00022617"/>
    </source>
</evidence>
<evidence type="ECO:0000256" key="4">
    <source>
        <dbReference type="ARBA" id="ARBA00023002"/>
    </source>
</evidence>
<dbReference type="PANTHER" id="PTHR32439">
    <property type="entry name" value="FERREDOXIN--NITRITE REDUCTASE, CHLOROPLASTIC"/>
    <property type="match status" value="1"/>
</dbReference>
<dbReference type="GO" id="GO:0016491">
    <property type="term" value="F:oxidoreductase activity"/>
    <property type="evidence" value="ECO:0007669"/>
    <property type="project" value="UniProtKB-KW"/>
</dbReference>
<dbReference type="PANTHER" id="PTHR32439:SF9">
    <property type="entry name" value="BLR3264 PROTEIN"/>
    <property type="match status" value="1"/>
</dbReference>
<feature type="domain" description="Nitrite/Sulfite reductase ferredoxin-like" evidence="7">
    <location>
        <begin position="65"/>
        <end position="120"/>
    </location>
</feature>
<dbReference type="Gene3D" id="3.90.480.10">
    <property type="entry name" value="Sulfite Reductase Hemoprotein,Domain 2"/>
    <property type="match status" value="1"/>
</dbReference>
<keyword evidence="2" id="KW-0349">Heme</keyword>
<reference evidence="8" key="1">
    <citation type="submission" date="2016-01" db="EMBL/GenBank/DDBJ databases">
        <authorList>
            <person name="Peeters C."/>
        </authorList>
    </citation>
    <scope>NUCLEOTIDE SEQUENCE [LARGE SCALE GENOMIC DNA]</scope>
    <source>
        <strain evidence="8">LMG 22937</strain>
    </source>
</reference>
<dbReference type="SUPFAM" id="SSF56014">
    <property type="entry name" value="Nitrite and sulphite reductase 4Fe-4S domain-like"/>
    <property type="match status" value="2"/>
</dbReference>
<sequence length="466" mass="48724">MATCQPRDLPTRVLAHADRAGCTDTAITARAHTGHALSTHSSASHALLAPRASACPGLARIVPARDGGLCRIRLMGGELSAAAAHAVADAAARHASGVIEVTNRANLQLRGVRDDGIVALLLDAGLGPATPSADDIRNVMLSPIASDETRALAAQIVDGMQRDTRLHALSPKFALLVDGGERLAMLDHPHDIWFASMDDGERFAFGLAGCPVDMPIGAVGRAQVVALAAALLHAFIDFAAPEQARMRDLLDTLPLDQLLGALDVPFTRDVRTWRHAAADPSLRLGAHFQAGDASMYVGAQPPLGRLTVSNLHALAHLAASKGSGILQMTPWQSVLLPGIAHDDAPAVLDTLQSLGLATDASDPLARLIACAGSPGCGRSQADTKADALQLAQRLPAHAGEVHLSGCTRSCAAAHRVENTLLAVAPGRYDLYQHAMQPDASHFGRCVAHNITIEEAADWLARSTTDA</sequence>
<dbReference type="SUPFAM" id="SSF55124">
    <property type="entry name" value="Nitrite/Sulfite reductase N-terminal domain-like"/>
    <property type="match status" value="2"/>
</dbReference>
<dbReference type="InterPro" id="IPR036136">
    <property type="entry name" value="Nit/Sulf_reduc_fer-like_dom_sf"/>
</dbReference>
<keyword evidence="3" id="KW-0479">Metal-binding</keyword>
<dbReference type="NCBIfam" id="TIGR02435">
    <property type="entry name" value="CobG"/>
    <property type="match status" value="1"/>
</dbReference>
<evidence type="ECO:0000256" key="5">
    <source>
        <dbReference type="ARBA" id="ARBA00023004"/>
    </source>
</evidence>